<protein>
    <submittedName>
        <fullName evidence="3">CRC domain-containing protein</fullName>
    </submittedName>
</protein>
<organism evidence="2 3">
    <name type="scientific">Setaria digitata</name>
    <dbReference type="NCBI Taxonomy" id="48799"/>
    <lineage>
        <taxon>Eukaryota</taxon>
        <taxon>Metazoa</taxon>
        <taxon>Ecdysozoa</taxon>
        <taxon>Nematoda</taxon>
        <taxon>Chromadorea</taxon>
        <taxon>Rhabditida</taxon>
        <taxon>Spirurina</taxon>
        <taxon>Spiruromorpha</taxon>
        <taxon>Filarioidea</taxon>
        <taxon>Setariidae</taxon>
        <taxon>Setaria</taxon>
    </lineage>
</organism>
<evidence type="ECO:0000313" key="3">
    <source>
        <dbReference type="WBParaSite" id="sdigi.contig249.g6666.t1"/>
    </source>
</evidence>
<dbReference type="Proteomes" id="UP000887581">
    <property type="component" value="Unplaced"/>
</dbReference>
<evidence type="ECO:0000313" key="2">
    <source>
        <dbReference type="Proteomes" id="UP000887581"/>
    </source>
</evidence>
<feature type="region of interest" description="Disordered" evidence="1">
    <location>
        <begin position="42"/>
        <end position="75"/>
    </location>
</feature>
<feature type="compositionally biased region" description="Polar residues" evidence="1">
    <location>
        <begin position="56"/>
        <end position="75"/>
    </location>
</feature>
<keyword evidence="2" id="KW-1185">Reference proteome</keyword>
<evidence type="ECO:0000256" key="1">
    <source>
        <dbReference type="SAM" id="MobiDB-lite"/>
    </source>
</evidence>
<sequence length="463" mass="52104">MDINHAYFSNIVLQEHHRSRRCVCLKIKPLCHCNNEQHRERVSQEQPEQVDEKSLQAASATEMNSTIQSMSTTSTPSSACIPKCLQGCIQNHYSRCQQSCRNTCEVEQLISATESLQTVQEQQQVLQWMQEYPSIQYQPRESNIEKHIFLSKSKVRPSTSISTLESNVMIEENKPPSSVFSDSTGQLKVPYRSSDDSDICVQACMSSCHRQCVKPTTSVPIPAQFHQPLESSVHQATPPENSLHQESVAHKISQRIQTPCASLCMPSCQEHCIHQVTILSGAFYSTSPPALTYMDSVEAQPAEDEVQESGQHSMKAKGVPMDVLQKAEQSLDCHYPCQDSCVQQCIKQNKSAVQCRISCSYPCCINQQQQLFVTRGHELPVVEEQPQQISRKQYPSSFTQVQQIPIQEVAREQVMPHSASPLQQHLQCLQQLFSKAECIRRIIASANLEAATTITEGKRRTDV</sequence>
<accession>A0A915PTM6</accession>
<name>A0A915PTM6_9BILA</name>
<reference evidence="3" key="1">
    <citation type="submission" date="2022-11" db="UniProtKB">
        <authorList>
            <consortium name="WormBaseParasite"/>
        </authorList>
    </citation>
    <scope>IDENTIFICATION</scope>
</reference>
<dbReference type="WBParaSite" id="sdigi.contig249.g6666.t1">
    <property type="protein sequence ID" value="sdigi.contig249.g6666.t1"/>
    <property type="gene ID" value="sdigi.contig249.g6666"/>
</dbReference>
<proteinExistence type="predicted"/>
<dbReference type="AlphaFoldDB" id="A0A915PTM6"/>